<keyword evidence="2" id="KW-1185">Reference proteome</keyword>
<proteinExistence type="predicted"/>
<reference evidence="1 2" key="1">
    <citation type="submission" date="2020-08" db="EMBL/GenBank/DDBJ databases">
        <title>Sequencing the genomes of 1000 actinobacteria strains.</title>
        <authorList>
            <person name="Klenk H.-P."/>
        </authorList>
    </citation>
    <scope>NUCLEOTIDE SEQUENCE [LARGE SCALE GENOMIC DNA]</scope>
    <source>
        <strain evidence="1 2">DSM 23889</strain>
    </source>
</reference>
<name>A0A840X7R8_9MICO</name>
<dbReference type="Proteomes" id="UP000552883">
    <property type="component" value="Unassembled WGS sequence"/>
</dbReference>
<dbReference type="AlphaFoldDB" id="A0A840X7R8"/>
<protein>
    <recommendedName>
        <fullName evidence="3">Minor tail protein</fullName>
    </recommendedName>
</protein>
<evidence type="ECO:0000313" key="1">
    <source>
        <dbReference type="EMBL" id="MBB5617195.1"/>
    </source>
</evidence>
<accession>A0A840X7R8</accession>
<sequence>MAITRGLGTTGNAAGTVTPLDHKLAQSGLLAKQGAGSNLIRPGLFFDGVTAIVTGTSGMSYNVAPFTAALSRGAAAGTVLLCNDGTVNVVTTAAPGSNSRIDVVYAWQREFSLDGVDSDPVIGVVQGSPAAVPVAPSLAAFPGAIELARITVPAGVTATNSGPTITQSAPFTAAAGGVLVFRTTAERNAAVVADGTLGYVVASGLLQMWRADVAAWVNVDGVFERGRLGFSSVTAGAGGVQDLSGVVSFAAVPYATVIDLETMCIVDLTASPPSARSVNLGFNTTAGTLDQDMSGNIEWAASVAAAGSSRVITQRASVSLPASTATDIKLRWNPSGNAVRAFASAWRYTRRRA</sequence>
<dbReference type="OrthoDB" id="5081443at2"/>
<dbReference type="RefSeq" id="WP_153982565.1">
    <property type="nucleotide sequence ID" value="NZ_BAAANZ010000009.1"/>
</dbReference>
<evidence type="ECO:0008006" key="3">
    <source>
        <dbReference type="Google" id="ProtNLM"/>
    </source>
</evidence>
<organism evidence="1 2">
    <name type="scientific">Microcella frigidaquae</name>
    <dbReference type="NCBI Taxonomy" id="424758"/>
    <lineage>
        <taxon>Bacteria</taxon>
        <taxon>Bacillati</taxon>
        <taxon>Actinomycetota</taxon>
        <taxon>Actinomycetes</taxon>
        <taxon>Micrococcales</taxon>
        <taxon>Microbacteriaceae</taxon>
        <taxon>Microcella</taxon>
    </lineage>
</organism>
<comment type="caution">
    <text evidence="1">The sequence shown here is derived from an EMBL/GenBank/DDBJ whole genome shotgun (WGS) entry which is preliminary data.</text>
</comment>
<dbReference type="EMBL" id="JACHBS010000001">
    <property type="protein sequence ID" value="MBB5617195.1"/>
    <property type="molecule type" value="Genomic_DNA"/>
</dbReference>
<evidence type="ECO:0000313" key="2">
    <source>
        <dbReference type="Proteomes" id="UP000552883"/>
    </source>
</evidence>
<gene>
    <name evidence="1" type="ORF">BJ959_000691</name>
</gene>